<sequence length="143" mass="14980">MRVRAPVRDGQLVASRDHVDPIAAVHDGTAQLPATLAGRSGVVPTFTVHARMTALPGRRDELADRGRDAARACGSGLLGYGISGDRGDPTTLLVTATWTDKATHDRVTTSEPVRAASTKLQPLLAAPPDGCYGDIIHQGRGAH</sequence>
<dbReference type="RefSeq" id="WP_203960632.1">
    <property type="nucleotide sequence ID" value="NZ_AP023355.1"/>
</dbReference>
<evidence type="ECO:0000313" key="2">
    <source>
        <dbReference type="EMBL" id="BCJ33791.1"/>
    </source>
</evidence>
<protein>
    <recommendedName>
        <fullName evidence="1">ABM domain-containing protein</fullName>
    </recommendedName>
</protein>
<dbReference type="PROSITE" id="PS51725">
    <property type="entry name" value="ABM"/>
    <property type="match status" value="1"/>
</dbReference>
<evidence type="ECO:0000259" key="1">
    <source>
        <dbReference type="PROSITE" id="PS51725"/>
    </source>
</evidence>
<accession>A0A7R7DLJ5</accession>
<reference evidence="2 3" key="1">
    <citation type="submission" date="2020-08" db="EMBL/GenBank/DDBJ databases">
        <title>Whole genome shotgun sequence of Actinocatenispora thailandica NBRC 105041.</title>
        <authorList>
            <person name="Komaki H."/>
            <person name="Tamura T."/>
        </authorList>
    </citation>
    <scope>NUCLEOTIDE SEQUENCE [LARGE SCALE GENOMIC DNA]</scope>
    <source>
        <strain evidence="2 3">NBRC 105041</strain>
    </source>
</reference>
<dbReference type="Pfam" id="PF03992">
    <property type="entry name" value="ABM"/>
    <property type="match status" value="1"/>
</dbReference>
<proteinExistence type="predicted"/>
<dbReference type="InterPro" id="IPR007138">
    <property type="entry name" value="ABM_dom"/>
</dbReference>
<feature type="domain" description="ABM" evidence="1">
    <location>
        <begin position="46"/>
        <end position="135"/>
    </location>
</feature>
<dbReference type="InterPro" id="IPR011008">
    <property type="entry name" value="Dimeric_a/b-barrel"/>
</dbReference>
<name>A0A7R7DLJ5_9ACTN</name>
<dbReference type="SUPFAM" id="SSF54909">
    <property type="entry name" value="Dimeric alpha+beta barrel"/>
    <property type="match status" value="1"/>
</dbReference>
<gene>
    <name evidence="2" type="ORF">Athai_12940</name>
</gene>
<dbReference type="Proteomes" id="UP000611640">
    <property type="component" value="Chromosome"/>
</dbReference>
<dbReference type="EMBL" id="AP023355">
    <property type="protein sequence ID" value="BCJ33791.1"/>
    <property type="molecule type" value="Genomic_DNA"/>
</dbReference>
<dbReference type="KEGG" id="atl:Athai_12940"/>
<keyword evidence="3" id="KW-1185">Reference proteome</keyword>
<dbReference type="AlphaFoldDB" id="A0A7R7DLJ5"/>
<evidence type="ECO:0000313" key="3">
    <source>
        <dbReference type="Proteomes" id="UP000611640"/>
    </source>
</evidence>
<dbReference type="Gene3D" id="3.30.70.100">
    <property type="match status" value="1"/>
</dbReference>
<organism evidence="2 3">
    <name type="scientific">Actinocatenispora thailandica</name>
    <dbReference type="NCBI Taxonomy" id="227318"/>
    <lineage>
        <taxon>Bacteria</taxon>
        <taxon>Bacillati</taxon>
        <taxon>Actinomycetota</taxon>
        <taxon>Actinomycetes</taxon>
        <taxon>Micromonosporales</taxon>
        <taxon>Micromonosporaceae</taxon>
        <taxon>Actinocatenispora</taxon>
    </lineage>
</organism>